<reference evidence="2" key="3">
    <citation type="submission" date="2018-08" db="UniProtKB">
        <authorList>
            <consortium name="EnsemblPlants"/>
        </authorList>
    </citation>
    <scope>IDENTIFICATION</scope>
    <source>
        <strain evidence="2">cv. Bd21</strain>
    </source>
</reference>
<reference evidence="1" key="2">
    <citation type="submission" date="2017-06" db="EMBL/GenBank/DDBJ databases">
        <title>WGS assembly of Brachypodium distachyon.</title>
        <authorList>
            <consortium name="The International Brachypodium Initiative"/>
            <person name="Lucas S."/>
            <person name="Harmon-Smith M."/>
            <person name="Lail K."/>
            <person name="Tice H."/>
            <person name="Grimwood J."/>
            <person name="Bruce D."/>
            <person name="Barry K."/>
            <person name="Shu S."/>
            <person name="Lindquist E."/>
            <person name="Wang M."/>
            <person name="Pitluck S."/>
            <person name="Vogel J.P."/>
            <person name="Garvin D.F."/>
            <person name="Mockler T.C."/>
            <person name="Schmutz J."/>
            <person name="Rokhsar D."/>
            <person name="Bevan M.W."/>
        </authorList>
    </citation>
    <scope>NUCLEOTIDE SEQUENCE</scope>
    <source>
        <strain evidence="1">Bd21</strain>
    </source>
</reference>
<sequence>MNFYTECLRHDEKLLAPPYSIDWSKNGGSFEERNNPWGYRSIKRLSDAFQTVTNKQFEDFSEWPIWSKEVPRQRTGGNSCASFAIRFLRHYDGEDSQLRCSIEPSKENHYRAEDLSYILFHDLNEVRPLPDPLENFRPTITQQ</sequence>
<organism evidence="1">
    <name type="scientific">Brachypodium distachyon</name>
    <name type="common">Purple false brome</name>
    <name type="synonym">Trachynia distachya</name>
    <dbReference type="NCBI Taxonomy" id="15368"/>
    <lineage>
        <taxon>Eukaryota</taxon>
        <taxon>Viridiplantae</taxon>
        <taxon>Streptophyta</taxon>
        <taxon>Embryophyta</taxon>
        <taxon>Tracheophyta</taxon>
        <taxon>Spermatophyta</taxon>
        <taxon>Magnoliopsida</taxon>
        <taxon>Liliopsida</taxon>
        <taxon>Poales</taxon>
        <taxon>Poaceae</taxon>
        <taxon>BOP clade</taxon>
        <taxon>Pooideae</taxon>
        <taxon>Stipodae</taxon>
        <taxon>Brachypodieae</taxon>
        <taxon>Brachypodium</taxon>
    </lineage>
</organism>
<dbReference type="FunCoup" id="A0A0Q3L8K6">
    <property type="interactions" value="3"/>
</dbReference>
<dbReference type="EMBL" id="CM000883">
    <property type="protein sequence ID" value="KQJ88901.1"/>
    <property type="molecule type" value="Genomic_DNA"/>
</dbReference>
<dbReference type="EnsemblPlants" id="KQJ88901">
    <property type="protein sequence ID" value="KQJ88901"/>
    <property type="gene ID" value="BRADI_4g21997v3"/>
</dbReference>
<dbReference type="InParanoid" id="A0A0Q3L8K6"/>
<dbReference type="Gramene" id="KQJ88901">
    <property type="protein sequence ID" value="KQJ88901"/>
    <property type="gene ID" value="BRADI_4g21997v3"/>
</dbReference>
<dbReference type="AlphaFoldDB" id="A0A0Q3L8K6"/>
<gene>
    <name evidence="1" type="ORF">BRADI_4g21997v3</name>
</gene>
<keyword evidence="3" id="KW-1185">Reference proteome</keyword>
<evidence type="ECO:0000313" key="1">
    <source>
        <dbReference type="EMBL" id="KQJ88901.1"/>
    </source>
</evidence>
<evidence type="ECO:0008006" key="4">
    <source>
        <dbReference type="Google" id="ProtNLM"/>
    </source>
</evidence>
<evidence type="ECO:0000313" key="3">
    <source>
        <dbReference type="Proteomes" id="UP000008810"/>
    </source>
</evidence>
<dbReference type="Proteomes" id="UP000008810">
    <property type="component" value="Chromosome 4"/>
</dbReference>
<reference evidence="1 2" key="1">
    <citation type="journal article" date="2010" name="Nature">
        <title>Genome sequencing and analysis of the model grass Brachypodium distachyon.</title>
        <authorList>
            <consortium name="International Brachypodium Initiative"/>
        </authorList>
    </citation>
    <scope>NUCLEOTIDE SEQUENCE [LARGE SCALE GENOMIC DNA]</scope>
    <source>
        <strain evidence="1 2">Bd21</strain>
    </source>
</reference>
<accession>A0A0Q3L8K6</accession>
<evidence type="ECO:0000313" key="2">
    <source>
        <dbReference type="EnsemblPlants" id="KQJ88901"/>
    </source>
</evidence>
<dbReference type="OrthoDB" id="682561at2759"/>
<proteinExistence type="predicted"/>
<protein>
    <recommendedName>
        <fullName evidence="4">Ubiquitin-like protease family profile domain-containing protein</fullName>
    </recommendedName>
</protein>
<name>A0A0Q3L8K6_BRADI</name>